<proteinExistence type="predicted"/>
<dbReference type="Proteomes" id="UP001199314">
    <property type="component" value="Unassembled WGS sequence"/>
</dbReference>
<dbReference type="RefSeq" id="WP_224460165.1">
    <property type="nucleotide sequence ID" value="NZ_JAIQZE010000001.1"/>
</dbReference>
<dbReference type="SUPFAM" id="SSF81901">
    <property type="entry name" value="HCP-like"/>
    <property type="match status" value="1"/>
</dbReference>
<accession>A0ABS7XFQ7</accession>
<evidence type="ECO:0008006" key="3">
    <source>
        <dbReference type="Google" id="ProtNLM"/>
    </source>
</evidence>
<protein>
    <recommendedName>
        <fullName evidence="3">Protein involved in gliding motility SprE</fullName>
    </recommendedName>
</protein>
<dbReference type="SUPFAM" id="SSF48452">
    <property type="entry name" value="TPR-like"/>
    <property type="match status" value="1"/>
</dbReference>
<dbReference type="InterPro" id="IPR019734">
    <property type="entry name" value="TPR_rpt"/>
</dbReference>
<dbReference type="SMART" id="SM00028">
    <property type="entry name" value="TPR"/>
    <property type="match status" value="4"/>
</dbReference>
<comment type="caution">
    <text evidence="1">The sequence shown here is derived from an EMBL/GenBank/DDBJ whole genome shotgun (WGS) entry which is preliminary data.</text>
</comment>
<dbReference type="Gene3D" id="1.25.40.10">
    <property type="entry name" value="Tetratricopeptide repeat domain"/>
    <property type="match status" value="3"/>
</dbReference>
<evidence type="ECO:0000313" key="1">
    <source>
        <dbReference type="EMBL" id="MBZ9777807.1"/>
    </source>
</evidence>
<keyword evidence="2" id="KW-1185">Reference proteome</keyword>
<name>A0ABS7XFQ7_9FLAO</name>
<dbReference type="EMBL" id="JAIQZE010000001">
    <property type="protein sequence ID" value="MBZ9777807.1"/>
    <property type="molecule type" value="Genomic_DNA"/>
</dbReference>
<organism evidence="1 2">
    <name type="scientific">Psychroflexus longus</name>
    <dbReference type="NCBI Taxonomy" id="2873596"/>
    <lineage>
        <taxon>Bacteria</taxon>
        <taxon>Pseudomonadati</taxon>
        <taxon>Bacteroidota</taxon>
        <taxon>Flavobacteriia</taxon>
        <taxon>Flavobacteriales</taxon>
        <taxon>Flavobacteriaceae</taxon>
        <taxon>Psychroflexus</taxon>
    </lineage>
</organism>
<gene>
    <name evidence="1" type="ORF">LB452_02630</name>
</gene>
<reference evidence="2" key="1">
    <citation type="submission" date="2023-07" db="EMBL/GenBank/DDBJ databases">
        <title>Novel species isolated from saline lakes on Tibetan Plateau.</title>
        <authorList>
            <person name="Lu H."/>
        </authorList>
    </citation>
    <scope>NUCLEOTIDE SEQUENCE [LARGE SCALE GENOMIC DNA]</scope>
    <source>
        <strain evidence="2">CAK8W</strain>
    </source>
</reference>
<evidence type="ECO:0000313" key="2">
    <source>
        <dbReference type="Proteomes" id="UP001199314"/>
    </source>
</evidence>
<sequence length="845" mass="98733">MRLQLSFIILICIALLSSCSRKKDKFLNKNFHAMTTYYNIVYNGNLALDKGKQEVEALYNEDYWTVLPIERMAIKEQKSRTLKKNTSEGENSNFEIAEEKATKSIQKHSMFMGGKEYNPQIDEAFLLLGKARYYDQRFVPSKDAFNFILNHYPKSSTINEAKIWVEKTNLRLEYFDTAIENLVSLMNSEELSPLESYEASTTLAQAYIFENEERLAIAPLRIAIEAAPDDEKRGRLLYIKGQLFSLLGEKDSARSSFDEVIALNRKSPRRYMIHSELEKLRLQGFENASWHETELAFQELSENRENRPFLDFIYFDNAVFRLAKDSVDLAIDKFNKSLGQKPKDKYLKSRNYFNLGEIYFDKASYETSGKYYDSTLSNLAQQTLEYRQIKRKRDNLEDVIKFERIAKTTDSILNLVEATEEERIEFFTAYIEKLKEEEKSIFASNTVSKLANSRFGAQKSQIGRSQSSTTKFYFYDITQKQRGEESFRKTWGNIELTDDWRRNPSRGTDIKDEEVIVEEKVRPEFDPQTYIAEIPSDEQVIDSISDQRNFAYYQLGIIYKEKFKKYELAISKLNFLLEHNPEERLILPSKYYLYKIYEEIGKTDLAVQWKNDILSNHPDSRYASILRNPEDYRSNADNPQNIYNKMYKNYKSGNYQYLLDEIDMYTKVFVGNSILPKLELLKARVLAKIEGVDSYIEALNYVALTYPQSQEGKYAQKQYKELKRKPLSSEFDLKPDPNAEYLLVFDFNKENAEEFHIQELKIKLQASIQEEEGLDLSLSENIYSQNQTLLTITGLSSKLGAEGLAKKFIKNAVFDESLTYFVISEKNYKIAQINKNLDEYLAKIK</sequence>
<dbReference type="PROSITE" id="PS51257">
    <property type="entry name" value="PROKAR_LIPOPROTEIN"/>
    <property type="match status" value="1"/>
</dbReference>
<dbReference type="InterPro" id="IPR011990">
    <property type="entry name" value="TPR-like_helical_dom_sf"/>
</dbReference>